<dbReference type="Proteomes" id="UP000297299">
    <property type="component" value="Unassembled WGS sequence"/>
</dbReference>
<organism evidence="1 2">
    <name type="scientific">Botryotinia calthae</name>
    <dbReference type="NCBI Taxonomy" id="38488"/>
    <lineage>
        <taxon>Eukaryota</taxon>
        <taxon>Fungi</taxon>
        <taxon>Dikarya</taxon>
        <taxon>Ascomycota</taxon>
        <taxon>Pezizomycotina</taxon>
        <taxon>Leotiomycetes</taxon>
        <taxon>Helotiales</taxon>
        <taxon>Sclerotiniaceae</taxon>
        <taxon>Botryotinia</taxon>
    </lineage>
</organism>
<dbReference type="EMBL" id="PHWZ01000123">
    <property type="protein sequence ID" value="TEY68078.1"/>
    <property type="molecule type" value="Genomic_DNA"/>
</dbReference>
<comment type="caution">
    <text evidence="1">The sequence shown here is derived from an EMBL/GenBank/DDBJ whole genome shotgun (WGS) entry which is preliminary data.</text>
</comment>
<evidence type="ECO:0000313" key="2">
    <source>
        <dbReference type="Proteomes" id="UP000297299"/>
    </source>
</evidence>
<proteinExistence type="predicted"/>
<name>A0A4Y8D4W2_9HELO</name>
<dbReference type="AlphaFoldDB" id="A0A4Y8D4W2"/>
<protein>
    <submittedName>
        <fullName evidence="1">Uncharacterized protein</fullName>
    </submittedName>
</protein>
<reference evidence="1 2" key="1">
    <citation type="submission" date="2017-11" db="EMBL/GenBank/DDBJ databases">
        <title>Comparative genomics of Botrytis spp.</title>
        <authorList>
            <person name="Valero-Jimenez C.A."/>
            <person name="Tapia P."/>
            <person name="Veloso J."/>
            <person name="Silva-Moreno E."/>
            <person name="Staats M."/>
            <person name="Valdes J.H."/>
            <person name="Van Kan J.A.L."/>
        </authorList>
    </citation>
    <scope>NUCLEOTIDE SEQUENCE [LARGE SCALE GENOMIC DNA]</scope>
    <source>
        <strain evidence="1 2">MUCL2830</strain>
    </source>
</reference>
<gene>
    <name evidence="1" type="ORF">BOTCAL_0123g00070</name>
</gene>
<evidence type="ECO:0000313" key="1">
    <source>
        <dbReference type="EMBL" id="TEY68078.1"/>
    </source>
</evidence>
<sequence length="71" mass="7916">MALSSSNVKTFCDAVQGPTKFTVQLLIMTYQLFVSGKLVYMCVLTVKESTPIFPFESPGKDISRDKLSHLK</sequence>
<accession>A0A4Y8D4W2</accession>
<keyword evidence="2" id="KW-1185">Reference proteome</keyword>